<reference evidence="2 3" key="1">
    <citation type="submission" date="2019-03" db="EMBL/GenBank/DDBJ databases">
        <title>Genomic Encyclopedia of Type Strains, Phase IV (KMG-IV): sequencing the most valuable type-strain genomes for metagenomic binning, comparative biology and taxonomic classification.</title>
        <authorList>
            <person name="Goeker M."/>
        </authorList>
    </citation>
    <scope>NUCLEOTIDE SEQUENCE [LARGE SCALE GENOMIC DNA]</scope>
    <source>
        <strain evidence="2 3">DSM 103428</strain>
    </source>
</reference>
<evidence type="ECO:0000256" key="1">
    <source>
        <dbReference type="SAM" id="Phobius"/>
    </source>
</evidence>
<dbReference type="EMBL" id="SMGK01000002">
    <property type="protein sequence ID" value="TCK73764.1"/>
    <property type="molecule type" value="Genomic_DNA"/>
</dbReference>
<evidence type="ECO:0000313" key="2">
    <source>
        <dbReference type="EMBL" id="TCK73764.1"/>
    </source>
</evidence>
<protein>
    <submittedName>
        <fullName evidence="2">Uncharacterized protein</fullName>
    </submittedName>
</protein>
<evidence type="ECO:0000313" key="3">
    <source>
        <dbReference type="Proteomes" id="UP000295210"/>
    </source>
</evidence>
<feature type="transmembrane region" description="Helical" evidence="1">
    <location>
        <begin position="34"/>
        <end position="54"/>
    </location>
</feature>
<proteinExistence type="predicted"/>
<gene>
    <name evidence="2" type="ORF">C7378_1378</name>
</gene>
<keyword evidence="1" id="KW-0812">Transmembrane</keyword>
<organism evidence="2 3">
    <name type="scientific">Acidipila rosea</name>
    <dbReference type="NCBI Taxonomy" id="768535"/>
    <lineage>
        <taxon>Bacteria</taxon>
        <taxon>Pseudomonadati</taxon>
        <taxon>Acidobacteriota</taxon>
        <taxon>Terriglobia</taxon>
        <taxon>Terriglobales</taxon>
        <taxon>Acidobacteriaceae</taxon>
        <taxon>Acidipila</taxon>
    </lineage>
</organism>
<comment type="caution">
    <text evidence="2">The sequence shown here is derived from an EMBL/GenBank/DDBJ whole genome shotgun (WGS) entry which is preliminary data.</text>
</comment>
<dbReference type="Proteomes" id="UP000295210">
    <property type="component" value="Unassembled WGS sequence"/>
</dbReference>
<name>A0A4R1L6J7_9BACT</name>
<sequence length="97" mass="10417">MGGVAALVLSLLVAVASAALTMRSDGLYCDRLASVTVLAMLAAFLMALSFRLLAKQRHFTILVALAIAALCLFADARFVIHYRGICHDLQRQFGHPG</sequence>
<keyword evidence="1" id="KW-1133">Transmembrane helix</keyword>
<feature type="transmembrane region" description="Helical" evidence="1">
    <location>
        <begin position="61"/>
        <end position="80"/>
    </location>
</feature>
<dbReference type="AlphaFoldDB" id="A0A4R1L6J7"/>
<keyword evidence="1" id="KW-0472">Membrane</keyword>
<accession>A0A4R1L6J7</accession>
<keyword evidence="3" id="KW-1185">Reference proteome</keyword>